<dbReference type="Proteomes" id="UP000586093">
    <property type="component" value="Unassembled WGS sequence"/>
</dbReference>
<evidence type="ECO:0000313" key="4">
    <source>
        <dbReference type="Proteomes" id="UP000586093"/>
    </source>
</evidence>
<organism evidence="3 4">
    <name type="scientific">Aquariibacter albus</name>
    <dbReference type="NCBI Taxonomy" id="2759899"/>
    <lineage>
        <taxon>Bacteria</taxon>
        <taxon>Pseudomonadati</taxon>
        <taxon>Pseudomonadota</taxon>
        <taxon>Betaproteobacteria</taxon>
        <taxon>Burkholderiales</taxon>
        <taxon>Sphaerotilaceae</taxon>
        <taxon>Aquariibacter</taxon>
    </lineage>
</organism>
<dbReference type="PROSITE" id="PS51257">
    <property type="entry name" value="PROKAR_LIPOPROTEIN"/>
    <property type="match status" value="1"/>
</dbReference>
<comment type="caution">
    <text evidence="3">The sequence shown here is derived from an EMBL/GenBank/DDBJ whole genome shotgun (WGS) entry which is preliminary data.</text>
</comment>
<keyword evidence="1" id="KW-0732">Signal</keyword>
<reference evidence="3 4" key="1">
    <citation type="submission" date="2020-08" db="EMBL/GenBank/DDBJ databases">
        <title>Aquariorum lacteus gen. nov., sp. nov., a new member of the family Comamonadaceae, isolated from freshwater aquarium.</title>
        <authorList>
            <person name="Chun S.-J."/>
        </authorList>
    </citation>
    <scope>NUCLEOTIDE SEQUENCE [LARGE SCALE GENOMIC DNA]</scope>
    <source>
        <strain evidence="3 4">SJAQ100</strain>
    </source>
</reference>
<dbReference type="EMBL" id="JACIVI010000001">
    <property type="protein sequence ID" value="MBB1161219.1"/>
    <property type="molecule type" value="Genomic_DNA"/>
</dbReference>
<dbReference type="Pfam" id="PF16694">
    <property type="entry name" value="Cytochrome_P460"/>
    <property type="match status" value="1"/>
</dbReference>
<dbReference type="InterPro" id="IPR032033">
    <property type="entry name" value="Cytochrome_P460"/>
</dbReference>
<gene>
    <name evidence="3" type="ORF">H4F90_04405</name>
</gene>
<evidence type="ECO:0000256" key="1">
    <source>
        <dbReference type="SAM" id="SignalP"/>
    </source>
</evidence>
<evidence type="ECO:0000259" key="2">
    <source>
        <dbReference type="Pfam" id="PF16694"/>
    </source>
</evidence>
<dbReference type="Gene3D" id="3.50.70.20">
    <property type="entry name" value="Cytochrome P460"/>
    <property type="match status" value="1"/>
</dbReference>
<feature type="domain" description="Cytochrome P460" evidence="2">
    <location>
        <begin position="36"/>
        <end position="169"/>
    </location>
</feature>
<keyword evidence="4" id="KW-1185">Reference proteome</keyword>
<dbReference type="InterPro" id="IPR038142">
    <property type="entry name" value="Cytochrome_P460_sp"/>
</dbReference>
<feature type="chain" id="PRO_5032812427" evidence="1">
    <location>
        <begin position="19"/>
        <end position="213"/>
    </location>
</feature>
<dbReference type="AlphaFoldDB" id="A0A839HPI7"/>
<dbReference type="RefSeq" id="WP_182661822.1">
    <property type="nucleotide sequence ID" value="NZ_JACIVI010000001.1"/>
</dbReference>
<evidence type="ECO:0000313" key="3">
    <source>
        <dbReference type="EMBL" id="MBB1161219.1"/>
    </source>
</evidence>
<accession>A0A839HPI7</accession>
<sequence>MKLVRPLLLALAAVVAGCGTVELPPARVADGELPLPEGYTGWSKFLSAVQRPDAKQVREIYMNRAATQGTAAAGFPNGSVFVMENYAAQANPDGTLKTGPDGKLVKGDLLRVFVMGKQAGWGEGVPEATRTGNWVYAAYLASGQKSADNLGTCRACHVALKDKPVDFVFRYDEYFSSKRSQALDPALRLALAQPAGTATDLPPAVLAALHGGR</sequence>
<protein>
    <submittedName>
        <fullName evidence="3">Cytochrome P460 family protein</fullName>
    </submittedName>
</protein>
<feature type="signal peptide" evidence="1">
    <location>
        <begin position="1"/>
        <end position="18"/>
    </location>
</feature>
<name>A0A839HPI7_9BURK</name>
<dbReference type="CDD" id="cd20716">
    <property type="entry name" value="cyt_P460_fam"/>
    <property type="match status" value="1"/>
</dbReference>
<proteinExistence type="predicted"/>